<protein>
    <recommendedName>
        <fullName evidence="3">Cell division protein ZapE</fullName>
    </recommendedName>
    <alternativeName>
        <fullName evidence="3">Z ring-associated protein ZapE</fullName>
    </alternativeName>
</protein>
<dbReference type="GO" id="GO:0005737">
    <property type="term" value="C:cytoplasm"/>
    <property type="evidence" value="ECO:0007669"/>
    <property type="project" value="UniProtKB-SubCell"/>
</dbReference>
<comment type="function">
    <text evidence="3">Reduces the stability of FtsZ polymers in the presence of ATP.</text>
</comment>
<comment type="similarity">
    <text evidence="3">Belongs to the AFG1 ATPase family. ZapE subfamily.</text>
</comment>
<dbReference type="GO" id="GO:0032153">
    <property type="term" value="C:cell division site"/>
    <property type="evidence" value="ECO:0007669"/>
    <property type="project" value="TreeGrafter"/>
</dbReference>
<dbReference type="Gene3D" id="3.40.50.300">
    <property type="entry name" value="P-loop containing nucleotide triphosphate hydrolases"/>
    <property type="match status" value="1"/>
</dbReference>
<dbReference type="FunFam" id="3.40.50.300:FF:001254">
    <property type="entry name" value="Cell division protein ZapE"/>
    <property type="match status" value="1"/>
</dbReference>
<dbReference type="InterPro" id="IPR027417">
    <property type="entry name" value="P-loop_NTPase"/>
</dbReference>
<evidence type="ECO:0000313" key="4">
    <source>
        <dbReference type="EMBL" id="WMS89253.1"/>
    </source>
</evidence>
<dbReference type="AlphaFoldDB" id="A0AA51RX45"/>
<evidence type="ECO:0000256" key="2">
    <source>
        <dbReference type="ARBA" id="ARBA00022840"/>
    </source>
</evidence>
<keyword evidence="3 4" id="KW-0132">Cell division</keyword>
<dbReference type="Proteomes" id="UP001239782">
    <property type="component" value="Chromosome"/>
</dbReference>
<dbReference type="GO" id="GO:0005524">
    <property type="term" value="F:ATP binding"/>
    <property type="evidence" value="ECO:0007669"/>
    <property type="project" value="UniProtKB-UniRule"/>
</dbReference>
<dbReference type="GO" id="GO:0016887">
    <property type="term" value="F:ATP hydrolysis activity"/>
    <property type="evidence" value="ECO:0007669"/>
    <property type="project" value="UniProtKB-UniRule"/>
</dbReference>
<proteinExistence type="inferred from homology"/>
<evidence type="ECO:0000313" key="5">
    <source>
        <dbReference type="Proteomes" id="UP001239782"/>
    </source>
</evidence>
<dbReference type="InterPro" id="IPR030870">
    <property type="entry name" value="ZapE"/>
</dbReference>
<dbReference type="SUPFAM" id="SSF52540">
    <property type="entry name" value="P-loop containing nucleoside triphosphate hydrolases"/>
    <property type="match status" value="1"/>
</dbReference>
<dbReference type="NCBIfam" id="NF040713">
    <property type="entry name" value="ZapE"/>
    <property type="match status" value="1"/>
</dbReference>
<organism evidence="4 5">
    <name type="scientific">Pleionea litopenaei</name>
    <dbReference type="NCBI Taxonomy" id="3070815"/>
    <lineage>
        <taxon>Bacteria</taxon>
        <taxon>Pseudomonadati</taxon>
        <taxon>Pseudomonadota</taxon>
        <taxon>Gammaproteobacteria</taxon>
        <taxon>Oceanospirillales</taxon>
        <taxon>Pleioneaceae</taxon>
        <taxon>Pleionea</taxon>
    </lineage>
</organism>
<keyword evidence="5" id="KW-1185">Reference proteome</keyword>
<name>A0AA51RX45_9GAMM</name>
<dbReference type="Pfam" id="PF03969">
    <property type="entry name" value="AFG1_ATPase"/>
    <property type="match status" value="1"/>
</dbReference>
<dbReference type="PANTHER" id="PTHR12169">
    <property type="entry name" value="ATPASE N2B"/>
    <property type="match status" value="1"/>
</dbReference>
<dbReference type="EMBL" id="CP133548">
    <property type="protein sequence ID" value="WMS89253.1"/>
    <property type="molecule type" value="Genomic_DNA"/>
</dbReference>
<keyword evidence="3" id="KW-0963">Cytoplasm</keyword>
<keyword evidence="2 3" id="KW-0067">ATP-binding</keyword>
<sequence>MTPLEKYHYDLKRSDFQKDQAQANAVALLDDLYHRLIQRHQQKQSLLSRVKSLVSSPQPVKGLYFWGGVGRGKTYLVDTFYDCLPFEEKMRLHFHRFMHEVHAQLKVLKGQTNPLQKIAEDMAKDILVICFDEFFVSDITDAMILGGLFEALFKQGVSLVATSNIPPEKLYWNGLQRERFLPAIDLVLRHTHVENVDGGIDYRLRTLEQAEIYHFPLDSAAEKNLQFSFEHLATEIEPDGTQIEVEGRLIDTVRLAEGVVWFDFNAICNTPRSHSDYIELSRCYHTVLIGNLEAMSDDSNDAMRRFISLVDEFYERHVKLIIAAAVDMHDIYHGNGLAFEFRRTLSRLQEMQSTEYLAKAHLP</sequence>
<dbReference type="PANTHER" id="PTHR12169:SF6">
    <property type="entry name" value="AFG1-LIKE ATPASE"/>
    <property type="match status" value="1"/>
</dbReference>
<evidence type="ECO:0000256" key="3">
    <source>
        <dbReference type="HAMAP-Rule" id="MF_01919"/>
    </source>
</evidence>
<keyword evidence="1 3" id="KW-0547">Nucleotide-binding</keyword>
<dbReference type="InterPro" id="IPR005654">
    <property type="entry name" value="ATPase_AFG1-like"/>
</dbReference>
<comment type="subunit">
    <text evidence="3">Interacts with FtsZ.</text>
</comment>
<gene>
    <name evidence="3 4" type="primary">zapE</name>
    <name evidence="4" type="ORF">Q9312_18130</name>
</gene>
<reference evidence="4 5" key="1">
    <citation type="submission" date="2023-08" db="EMBL/GenBank/DDBJ databases">
        <title>Pleionea litopenaei sp. nov., isolated from stomach of juvenile Litopenaeus vannamei.</title>
        <authorList>
            <person name="Rho A.M."/>
            <person name="Hwang C.Y."/>
        </authorList>
    </citation>
    <scope>NUCLEOTIDE SEQUENCE [LARGE SCALE GENOMIC DNA]</scope>
    <source>
        <strain evidence="4 5">HL-JVS1</strain>
    </source>
</reference>
<dbReference type="HAMAP" id="MF_01919">
    <property type="entry name" value="ZapE"/>
    <property type="match status" value="1"/>
</dbReference>
<keyword evidence="3" id="KW-0131">Cell cycle</keyword>
<keyword evidence="3" id="KW-0378">Hydrolase</keyword>
<dbReference type="KEGG" id="plei:Q9312_18130"/>
<accession>A0AA51RX45</accession>
<evidence type="ECO:0000256" key="1">
    <source>
        <dbReference type="ARBA" id="ARBA00022741"/>
    </source>
</evidence>
<comment type="subcellular location">
    <subcellularLocation>
        <location evidence="3">Cytoplasm</location>
    </subcellularLocation>
</comment>
<dbReference type="GO" id="GO:0051301">
    <property type="term" value="P:cell division"/>
    <property type="evidence" value="ECO:0007669"/>
    <property type="project" value="UniProtKB-UniRule"/>
</dbReference>
<feature type="binding site" evidence="3">
    <location>
        <begin position="67"/>
        <end position="74"/>
    </location>
    <ligand>
        <name>ATP</name>
        <dbReference type="ChEBI" id="CHEBI:30616"/>
    </ligand>
</feature>